<name>A0ABT5HFH1_9CAUL</name>
<gene>
    <name evidence="2" type="ORF">PQU98_02265</name>
</gene>
<dbReference type="NCBIfam" id="NF038104">
    <property type="entry name" value="lipo_NF038104"/>
    <property type="match status" value="1"/>
</dbReference>
<dbReference type="EMBL" id="JAQQKV010000001">
    <property type="protein sequence ID" value="MDC7674937.1"/>
    <property type="molecule type" value="Genomic_DNA"/>
</dbReference>
<evidence type="ECO:0000256" key="1">
    <source>
        <dbReference type="SAM" id="MobiDB-lite"/>
    </source>
</evidence>
<protein>
    <submittedName>
        <fullName evidence="2">NF038104 family lipoprotein</fullName>
    </submittedName>
</protein>
<dbReference type="Proteomes" id="UP001218579">
    <property type="component" value="Unassembled WGS sequence"/>
</dbReference>
<evidence type="ECO:0000313" key="2">
    <source>
        <dbReference type="EMBL" id="MDC7674937.1"/>
    </source>
</evidence>
<keyword evidence="2" id="KW-0449">Lipoprotein</keyword>
<sequence length="78" mass="7746">MIESGIKPVLRPAGLILLVGTALFLQGCVAVAVTGAVVGTAVGVTGAAVKTTGAVVGAAIPDGDDEKKDKKKKDKDED</sequence>
<feature type="region of interest" description="Disordered" evidence="1">
    <location>
        <begin position="59"/>
        <end position="78"/>
    </location>
</feature>
<organism evidence="2 3">
    <name type="scientific">Asticcacaulis machinosus</name>
    <dbReference type="NCBI Taxonomy" id="2984211"/>
    <lineage>
        <taxon>Bacteria</taxon>
        <taxon>Pseudomonadati</taxon>
        <taxon>Pseudomonadota</taxon>
        <taxon>Alphaproteobacteria</taxon>
        <taxon>Caulobacterales</taxon>
        <taxon>Caulobacteraceae</taxon>
        <taxon>Asticcacaulis</taxon>
    </lineage>
</organism>
<feature type="compositionally biased region" description="Basic residues" evidence="1">
    <location>
        <begin position="69"/>
        <end position="78"/>
    </location>
</feature>
<dbReference type="PROSITE" id="PS51257">
    <property type="entry name" value="PROKAR_LIPOPROTEIN"/>
    <property type="match status" value="1"/>
</dbReference>
<keyword evidence="3" id="KW-1185">Reference proteome</keyword>
<evidence type="ECO:0000313" key="3">
    <source>
        <dbReference type="Proteomes" id="UP001218579"/>
    </source>
</evidence>
<comment type="caution">
    <text evidence="2">The sequence shown here is derived from an EMBL/GenBank/DDBJ whole genome shotgun (WGS) entry which is preliminary data.</text>
</comment>
<proteinExistence type="predicted"/>
<dbReference type="RefSeq" id="WP_272743247.1">
    <property type="nucleotide sequence ID" value="NZ_JAQQKV010000001.1"/>
</dbReference>
<accession>A0ABT5HFH1</accession>
<reference evidence="2 3" key="1">
    <citation type="submission" date="2023-01" db="EMBL/GenBank/DDBJ databases">
        <title>Novel species of the genus Asticcacaulis isolated from rivers.</title>
        <authorList>
            <person name="Lu H."/>
        </authorList>
    </citation>
    <scope>NUCLEOTIDE SEQUENCE [LARGE SCALE GENOMIC DNA]</scope>
    <source>
        <strain evidence="2 3">LKC15W</strain>
    </source>
</reference>